<evidence type="ECO:0000256" key="3">
    <source>
        <dbReference type="ARBA" id="ARBA00004927"/>
    </source>
</evidence>
<comment type="pathway">
    <text evidence="3">Phospholipid metabolism; CDP-diacylglycerol degradation; phosphatidate from CDP-diacylglycerol: step 1/1.</text>
</comment>
<keyword evidence="15" id="KW-0594">Phospholipid biosynthesis</keyword>
<keyword evidence="14" id="KW-0472">Membrane</keyword>
<dbReference type="PIRSF" id="PIRSF001273">
    <property type="entry name" value="CDH"/>
    <property type="match status" value="1"/>
</dbReference>
<keyword evidence="10" id="KW-0812">Transmembrane</keyword>
<accession>A0A1V9DM59</accession>
<keyword evidence="20" id="KW-1185">Reference proteome</keyword>
<dbReference type="AlphaFoldDB" id="A0A1V9DM59"/>
<evidence type="ECO:0000256" key="18">
    <source>
        <dbReference type="ARBA" id="ARBA00032892"/>
    </source>
</evidence>
<evidence type="ECO:0000256" key="11">
    <source>
        <dbReference type="ARBA" id="ARBA00022801"/>
    </source>
</evidence>
<evidence type="ECO:0000256" key="15">
    <source>
        <dbReference type="ARBA" id="ARBA00023209"/>
    </source>
</evidence>
<evidence type="ECO:0000256" key="7">
    <source>
        <dbReference type="ARBA" id="ARBA00019608"/>
    </source>
</evidence>
<evidence type="ECO:0000256" key="2">
    <source>
        <dbReference type="ARBA" id="ARBA00004162"/>
    </source>
</evidence>
<dbReference type="NCBIfam" id="NF003986">
    <property type="entry name" value="PRK05471.1-5"/>
    <property type="match status" value="1"/>
</dbReference>
<evidence type="ECO:0000256" key="14">
    <source>
        <dbReference type="ARBA" id="ARBA00023136"/>
    </source>
</evidence>
<evidence type="ECO:0000256" key="9">
    <source>
        <dbReference type="ARBA" id="ARBA00022516"/>
    </source>
</evidence>
<dbReference type="InterPro" id="IPR003763">
    <property type="entry name" value="CDP-diacylglyc_Pase"/>
</dbReference>
<dbReference type="EC" id="3.6.1.26" evidence="6"/>
<sequence>MPGSRRALRLIALSLLLLIGGLTIAAFHLHKNSDALWQIVSEKCEPNQRASGSPAPCQRVALDQGYALLKDLNGPLQYLLIPLAKITGMESPALLEPATPNFFAFAWQARTQLAVRRGAPIADSALSLAINAEYGRTQNQLHIHISCLRPDVRHALDRLAPGLSSRWQKATLLRHAYQIRTLTLPELTQQSPFIRMAQEIPDARGEMGSYGVALAALPDGRLALMALARNWLLLNRGSAEEIQDHRCEILQP</sequence>
<comment type="similarity">
    <text evidence="5">Belongs to the Cdh family.</text>
</comment>
<evidence type="ECO:0000256" key="16">
    <source>
        <dbReference type="ARBA" id="ARBA00023264"/>
    </source>
</evidence>
<dbReference type="Pfam" id="PF02611">
    <property type="entry name" value="CDH"/>
    <property type="match status" value="1"/>
</dbReference>
<dbReference type="GO" id="GO:0046342">
    <property type="term" value="P:CDP-diacylglycerol catabolic process"/>
    <property type="evidence" value="ECO:0007669"/>
    <property type="project" value="UniProtKB-UniPathway"/>
</dbReference>
<evidence type="ECO:0000313" key="19">
    <source>
        <dbReference type="EMBL" id="OQP34932.1"/>
    </source>
</evidence>
<keyword evidence="8" id="KW-1003">Cell membrane</keyword>
<dbReference type="GO" id="GO:0008654">
    <property type="term" value="P:phospholipid biosynthetic process"/>
    <property type="evidence" value="ECO:0007669"/>
    <property type="project" value="UniProtKB-KW"/>
</dbReference>
<protein>
    <recommendedName>
        <fullName evidence="7">CDP-diacylglycerol pyrophosphatase</fullName>
        <ecNumber evidence="6">3.6.1.26</ecNumber>
    </recommendedName>
    <alternativeName>
        <fullName evidence="17">CDP-diacylglycerol phosphatidylhydrolase</fullName>
    </alternativeName>
    <alternativeName>
        <fullName evidence="18">CDP-diglyceride hydrolase</fullName>
    </alternativeName>
</protein>
<dbReference type="OrthoDB" id="481399at2"/>
<comment type="subcellular location">
    <subcellularLocation>
        <location evidence="2">Cell membrane</location>
        <topology evidence="2">Single-pass membrane protein</topology>
    </subcellularLocation>
</comment>
<keyword evidence="13" id="KW-0443">Lipid metabolism</keyword>
<dbReference type="InterPro" id="IPR036265">
    <property type="entry name" value="HIT-like_sf"/>
</dbReference>
<comment type="pathway">
    <text evidence="4">Lipid metabolism.</text>
</comment>
<dbReference type="GO" id="GO:0005886">
    <property type="term" value="C:plasma membrane"/>
    <property type="evidence" value="ECO:0007669"/>
    <property type="project" value="UniProtKB-SubCell"/>
</dbReference>
<dbReference type="SUPFAM" id="SSF54197">
    <property type="entry name" value="HIT-like"/>
    <property type="match status" value="1"/>
</dbReference>
<keyword evidence="9" id="KW-0444">Lipid biosynthesis</keyword>
<evidence type="ECO:0000256" key="1">
    <source>
        <dbReference type="ARBA" id="ARBA00001007"/>
    </source>
</evidence>
<proteinExistence type="inferred from homology"/>
<dbReference type="EMBL" id="MWUE01000009">
    <property type="protein sequence ID" value="OQP34932.1"/>
    <property type="molecule type" value="Genomic_DNA"/>
</dbReference>
<name>A0A1V9DM59_9GAMM</name>
<organism evidence="19 20">
    <name type="scientific">Pantoea latae</name>
    <dbReference type="NCBI Taxonomy" id="1964541"/>
    <lineage>
        <taxon>Bacteria</taxon>
        <taxon>Pseudomonadati</taxon>
        <taxon>Pseudomonadota</taxon>
        <taxon>Gammaproteobacteria</taxon>
        <taxon>Enterobacterales</taxon>
        <taxon>Erwiniaceae</taxon>
        <taxon>Pantoea</taxon>
    </lineage>
</organism>
<dbReference type="RefSeq" id="WP_081137853.1">
    <property type="nucleotide sequence ID" value="NZ_MWUE01000009.1"/>
</dbReference>
<dbReference type="GO" id="GO:0008715">
    <property type="term" value="F:CDP-diacylglycerol diphosphatase activity"/>
    <property type="evidence" value="ECO:0007669"/>
    <property type="project" value="UniProtKB-EC"/>
</dbReference>
<evidence type="ECO:0000256" key="4">
    <source>
        <dbReference type="ARBA" id="ARBA00005189"/>
    </source>
</evidence>
<dbReference type="Gene3D" id="3.30.428.30">
    <property type="entry name" value="HIT family - CDH-like"/>
    <property type="match status" value="1"/>
</dbReference>
<dbReference type="UniPathway" id="UPA00609">
    <property type="reaction ID" value="UER00664"/>
</dbReference>
<keyword evidence="11" id="KW-0378">Hydrolase</keyword>
<evidence type="ECO:0000256" key="5">
    <source>
        <dbReference type="ARBA" id="ARBA00006435"/>
    </source>
</evidence>
<evidence type="ECO:0000256" key="6">
    <source>
        <dbReference type="ARBA" id="ARBA00012375"/>
    </source>
</evidence>
<evidence type="ECO:0000256" key="12">
    <source>
        <dbReference type="ARBA" id="ARBA00022989"/>
    </source>
</evidence>
<evidence type="ECO:0000313" key="20">
    <source>
        <dbReference type="Proteomes" id="UP000192769"/>
    </source>
</evidence>
<keyword evidence="16" id="KW-1208">Phospholipid metabolism</keyword>
<evidence type="ECO:0000256" key="8">
    <source>
        <dbReference type="ARBA" id="ARBA00022475"/>
    </source>
</evidence>
<comment type="caution">
    <text evidence="19">The sequence shown here is derived from an EMBL/GenBank/DDBJ whole genome shotgun (WGS) entry which is preliminary data.</text>
</comment>
<keyword evidence="12" id="KW-1133">Transmembrane helix</keyword>
<gene>
    <name evidence="19" type="ORF">B2J69_07325</name>
</gene>
<evidence type="ECO:0000256" key="17">
    <source>
        <dbReference type="ARBA" id="ARBA00032888"/>
    </source>
</evidence>
<evidence type="ECO:0000256" key="10">
    <source>
        <dbReference type="ARBA" id="ARBA00022692"/>
    </source>
</evidence>
<reference evidence="19 20" key="1">
    <citation type="submission" date="2017-02" db="EMBL/GenBank/DDBJ databases">
        <title>Whole genome shotgun sequence of Pantoea agglomerans strain AS1 isolated from a cycad, Zamia floridana in Central Florida, USA.</title>
        <authorList>
            <person name="Lata P."/>
            <person name="Govindarajan S."/>
            <person name="Qi F."/>
            <person name="Li J.-L."/>
            <person name="Maurya S.K."/>
            <person name="Sahoo M.K."/>
        </authorList>
    </citation>
    <scope>NUCLEOTIDE SEQUENCE [LARGE SCALE GENOMIC DNA]</scope>
    <source>
        <strain evidence="19 20">AS1</strain>
    </source>
</reference>
<dbReference type="Proteomes" id="UP000192769">
    <property type="component" value="Unassembled WGS sequence"/>
</dbReference>
<evidence type="ECO:0000256" key="13">
    <source>
        <dbReference type="ARBA" id="ARBA00023098"/>
    </source>
</evidence>
<comment type="catalytic activity">
    <reaction evidence="1">
        <text>a CDP-1,2-diacyl-sn-glycerol + H2O = a 1,2-diacyl-sn-glycero-3-phosphate + CMP + 2 H(+)</text>
        <dbReference type="Rhea" id="RHEA:15221"/>
        <dbReference type="ChEBI" id="CHEBI:15377"/>
        <dbReference type="ChEBI" id="CHEBI:15378"/>
        <dbReference type="ChEBI" id="CHEBI:58332"/>
        <dbReference type="ChEBI" id="CHEBI:58608"/>
        <dbReference type="ChEBI" id="CHEBI:60377"/>
        <dbReference type="EC" id="3.6.1.26"/>
    </reaction>
</comment>